<dbReference type="EMBL" id="BJXU01000091">
    <property type="protein sequence ID" value="GEN24378.1"/>
    <property type="molecule type" value="Genomic_DNA"/>
</dbReference>
<dbReference type="OrthoDB" id="6199177at2"/>
<dbReference type="RefSeq" id="WP_073433079.1">
    <property type="nucleotide sequence ID" value="NZ_BJXU01000091.1"/>
</dbReference>
<keyword evidence="1" id="KW-0472">Membrane</keyword>
<accession>A0A1M6ZGI5</accession>
<name>A0A1M6ZGI5_9GAMM</name>
<organism evidence="4 5">
    <name type="scientific">Halomonas cupida</name>
    <dbReference type="NCBI Taxonomy" id="44933"/>
    <lineage>
        <taxon>Bacteria</taxon>
        <taxon>Pseudomonadati</taxon>
        <taxon>Pseudomonadota</taxon>
        <taxon>Gammaproteobacteria</taxon>
        <taxon>Oceanospirillales</taxon>
        <taxon>Halomonadaceae</taxon>
        <taxon>Halomonas</taxon>
    </lineage>
</organism>
<dbReference type="Proteomes" id="UP000184123">
    <property type="component" value="Unassembled WGS sequence"/>
</dbReference>
<keyword evidence="6" id="KW-1185">Reference proteome</keyword>
<dbReference type="InterPro" id="IPR025588">
    <property type="entry name" value="YcxB-like_C"/>
</dbReference>
<gene>
    <name evidence="3" type="ORF">HCU01_23270</name>
    <name evidence="4" type="ORF">SAMN05660971_00101</name>
</gene>
<dbReference type="EMBL" id="FRCA01000001">
    <property type="protein sequence ID" value="SHL29455.1"/>
    <property type="molecule type" value="Genomic_DNA"/>
</dbReference>
<evidence type="ECO:0000259" key="2">
    <source>
        <dbReference type="Pfam" id="PF14317"/>
    </source>
</evidence>
<keyword evidence="1" id="KW-0812">Transmembrane</keyword>
<evidence type="ECO:0000256" key="1">
    <source>
        <dbReference type="SAM" id="Phobius"/>
    </source>
</evidence>
<feature type="domain" description="YcxB-like C-terminal" evidence="2">
    <location>
        <begin position="106"/>
        <end position="165"/>
    </location>
</feature>
<sequence length="174" mass="19419">MNQTKREQGTPDGLSAEFIISEADYLKAMKLFARMTPKVWGVLGALFVVIALAVLLGTNSVRGVAIGGGIGGAIALVMCRVASPVLARRHYRNYPAIKAPIRIRLQDDGVMMISADSRYLLKWQNIIKWRHNDEYVLLYTMPRLFYIVPRRLTDSGFDIAGLMAWLEGKVGPPR</sequence>
<evidence type="ECO:0000313" key="4">
    <source>
        <dbReference type="EMBL" id="SHL29455.1"/>
    </source>
</evidence>
<evidence type="ECO:0000313" key="6">
    <source>
        <dbReference type="Proteomes" id="UP000321726"/>
    </source>
</evidence>
<reference evidence="3 6" key="2">
    <citation type="submission" date="2019-07" db="EMBL/GenBank/DDBJ databases">
        <title>Whole genome shotgun sequence of Halomonas cupida NBRC 102219.</title>
        <authorList>
            <person name="Hosoyama A."/>
            <person name="Uohara A."/>
            <person name="Ohji S."/>
            <person name="Ichikawa N."/>
        </authorList>
    </citation>
    <scope>NUCLEOTIDE SEQUENCE [LARGE SCALE GENOMIC DNA]</scope>
    <source>
        <strain evidence="3 6">NBRC 102219</strain>
    </source>
</reference>
<dbReference type="Pfam" id="PF14317">
    <property type="entry name" value="YcxB"/>
    <property type="match status" value="1"/>
</dbReference>
<feature type="transmembrane region" description="Helical" evidence="1">
    <location>
        <begin position="64"/>
        <end position="82"/>
    </location>
</feature>
<evidence type="ECO:0000313" key="5">
    <source>
        <dbReference type="Proteomes" id="UP000184123"/>
    </source>
</evidence>
<feature type="transmembrane region" description="Helical" evidence="1">
    <location>
        <begin position="39"/>
        <end position="58"/>
    </location>
</feature>
<reference evidence="4 5" key="1">
    <citation type="submission" date="2016-11" db="EMBL/GenBank/DDBJ databases">
        <authorList>
            <person name="Jaros S."/>
            <person name="Januszkiewicz K."/>
            <person name="Wedrychowicz H."/>
        </authorList>
    </citation>
    <scope>NUCLEOTIDE SEQUENCE [LARGE SCALE GENOMIC DNA]</scope>
    <source>
        <strain evidence="4 5">DSM 4740</strain>
    </source>
</reference>
<dbReference type="Proteomes" id="UP000321726">
    <property type="component" value="Unassembled WGS sequence"/>
</dbReference>
<protein>
    <submittedName>
        <fullName evidence="4">YcxB-like protein</fullName>
    </submittedName>
</protein>
<dbReference type="AlphaFoldDB" id="A0A1M6ZGI5"/>
<evidence type="ECO:0000313" key="3">
    <source>
        <dbReference type="EMBL" id="GEN24378.1"/>
    </source>
</evidence>
<proteinExistence type="predicted"/>
<keyword evidence="1" id="KW-1133">Transmembrane helix</keyword>